<protein>
    <submittedName>
        <fullName evidence="2">Uncharacterized protein</fullName>
    </submittedName>
</protein>
<proteinExistence type="predicted"/>
<gene>
    <name evidence="2" type="ORF">MVEG_12341</name>
</gene>
<evidence type="ECO:0000256" key="1">
    <source>
        <dbReference type="SAM" id="MobiDB-lite"/>
    </source>
</evidence>
<reference evidence="2 3" key="1">
    <citation type="submission" date="2011-02" db="EMBL/GenBank/DDBJ databases">
        <title>The Genome Sequence of Mortierella verticillata NRRL 6337.</title>
        <authorList>
            <consortium name="The Broad Institute Genome Sequencing Platform"/>
            <person name="Russ C."/>
            <person name="Cuomo C."/>
            <person name="Burger G."/>
            <person name="Gray M.W."/>
            <person name="Holland P.W.H."/>
            <person name="King N."/>
            <person name="Lang F.B.F."/>
            <person name="Roger A.J."/>
            <person name="Ruiz-Trillo I."/>
            <person name="Young S.K."/>
            <person name="Zeng Q."/>
            <person name="Gargeya S."/>
            <person name="Alvarado L."/>
            <person name="Berlin A."/>
            <person name="Chapman S.B."/>
            <person name="Chen Z."/>
            <person name="Freedman E."/>
            <person name="Gellesch M."/>
            <person name="Goldberg J."/>
            <person name="Griggs A."/>
            <person name="Gujja S."/>
            <person name="Heilman E."/>
            <person name="Heiman D."/>
            <person name="Howarth C."/>
            <person name="Mehta T."/>
            <person name="Neiman D."/>
            <person name="Pearson M."/>
            <person name="Roberts A."/>
            <person name="Saif S."/>
            <person name="Shea T."/>
            <person name="Shenoy N."/>
            <person name="Sisk P."/>
            <person name="Stolte C."/>
            <person name="Sykes S."/>
            <person name="White J."/>
            <person name="Yandava C."/>
            <person name="Haas B."/>
            <person name="Nusbaum C."/>
            <person name="Birren B."/>
        </authorList>
    </citation>
    <scope>NUCLEOTIDE SEQUENCE [LARGE SCALE GENOMIC DNA]</scope>
    <source>
        <strain evidence="2 3">NRRL 6337</strain>
    </source>
</reference>
<accession>A0A086TIQ5</accession>
<evidence type="ECO:0000313" key="3">
    <source>
        <dbReference type="Proteomes" id="UP000243308"/>
    </source>
</evidence>
<organism evidence="2 3">
    <name type="scientific">Podila verticillata NRRL 6337</name>
    <dbReference type="NCBI Taxonomy" id="1069443"/>
    <lineage>
        <taxon>Eukaryota</taxon>
        <taxon>Fungi</taxon>
        <taxon>Fungi incertae sedis</taxon>
        <taxon>Mucoromycota</taxon>
        <taxon>Mortierellomycotina</taxon>
        <taxon>Mortierellomycetes</taxon>
        <taxon>Mortierellales</taxon>
        <taxon>Mortierellaceae</taxon>
        <taxon>Podila</taxon>
    </lineage>
</organism>
<evidence type="ECO:0000313" key="2">
    <source>
        <dbReference type="EMBL" id="KFH61832.1"/>
    </source>
</evidence>
<name>A0A086TIQ5_9FUNG</name>
<keyword evidence="3" id="KW-1185">Reference proteome</keyword>
<dbReference type="Proteomes" id="UP000243308">
    <property type="component" value="Unassembled WGS sequence"/>
</dbReference>
<feature type="region of interest" description="Disordered" evidence="1">
    <location>
        <begin position="41"/>
        <end position="63"/>
    </location>
</feature>
<dbReference type="AlphaFoldDB" id="A0A086TIQ5"/>
<sequence length="63" mass="6981">MVFAVQGHELDFAIYGDANTNKLQLLPVQAQQLQTQKQQIPMSLEGPDLTGYQSGIFDDRSGQ</sequence>
<dbReference type="EMBL" id="KN042437">
    <property type="protein sequence ID" value="KFH61832.1"/>
    <property type="molecule type" value="Genomic_DNA"/>
</dbReference>